<accession>A0A3P6HWS6</accession>
<evidence type="ECO:0000256" key="2">
    <source>
        <dbReference type="SAM" id="MobiDB-lite"/>
    </source>
</evidence>
<evidence type="ECO:0000313" key="5">
    <source>
        <dbReference type="Proteomes" id="UP000274131"/>
    </source>
</evidence>
<keyword evidence="3" id="KW-0472">Membrane</keyword>
<feature type="coiled-coil region" evidence="1">
    <location>
        <begin position="401"/>
        <end position="435"/>
    </location>
</feature>
<protein>
    <submittedName>
        <fullName evidence="4">Uncharacterized protein</fullName>
    </submittedName>
</protein>
<proteinExistence type="predicted"/>
<keyword evidence="1" id="KW-0175">Coiled coil</keyword>
<gene>
    <name evidence="4" type="ORF">EVEC_LOCUS11360</name>
</gene>
<sequence>MKFFSTFRLLFRFLGVLLLINYSLWRVKRRQREVSKENDFYGKLLAEALPFVYEGSKIYPCANGLLADQEAAAGNVDVRDLYIFALFFVETGVFLTGAAVCCVAEFSFSTVIVFPDYTTELQLPNLAICAPNALSAVAPMRKSLRNVGSWKQQNGWRANGMSNPKKLSQGDSNIISSRRDRLSIHTAHDEDDSASNSSIPQTSRLTRWRFVWDFLSGIYLFFVKGNSGESSSQLDDRLSLSSNEVESEEEMGDQDDNSQIDDGFNRFTSNRANTSKRTKANGVRSKGGRSRGGKSQNHTDLCLPAGGSNITSPSCNVNNVLTPNCNSQERHICPVSTSTNALYSSTSNGVCTTGSTATLNDSALYTELESLREEIKTVRSEESGLRLSNSIKAREQDKASVQLMEKRLIEAQTKARDLEKDLSNERKLKEQHARASLHNAKLVPSFIFLY</sequence>
<evidence type="ECO:0000313" key="4">
    <source>
        <dbReference type="EMBL" id="VDD96609.1"/>
    </source>
</evidence>
<feature type="transmembrane region" description="Helical" evidence="3">
    <location>
        <begin position="6"/>
        <end position="25"/>
    </location>
</feature>
<evidence type="ECO:0000256" key="1">
    <source>
        <dbReference type="SAM" id="Coils"/>
    </source>
</evidence>
<dbReference type="EMBL" id="UXUI01011926">
    <property type="protein sequence ID" value="VDD96609.1"/>
    <property type="molecule type" value="Genomic_DNA"/>
</dbReference>
<evidence type="ECO:0000256" key="3">
    <source>
        <dbReference type="SAM" id="Phobius"/>
    </source>
</evidence>
<dbReference type="Proteomes" id="UP000274131">
    <property type="component" value="Unassembled WGS sequence"/>
</dbReference>
<keyword evidence="5" id="KW-1185">Reference proteome</keyword>
<dbReference type="OrthoDB" id="10071111at2759"/>
<feature type="region of interest" description="Disordered" evidence="2">
    <location>
        <begin position="227"/>
        <end position="300"/>
    </location>
</feature>
<keyword evidence="3" id="KW-0812">Transmembrane</keyword>
<keyword evidence="3" id="KW-1133">Transmembrane helix</keyword>
<organism evidence="4 5">
    <name type="scientific">Enterobius vermicularis</name>
    <name type="common">Human pinworm</name>
    <dbReference type="NCBI Taxonomy" id="51028"/>
    <lineage>
        <taxon>Eukaryota</taxon>
        <taxon>Metazoa</taxon>
        <taxon>Ecdysozoa</taxon>
        <taxon>Nematoda</taxon>
        <taxon>Chromadorea</taxon>
        <taxon>Rhabditida</taxon>
        <taxon>Spirurina</taxon>
        <taxon>Oxyuridomorpha</taxon>
        <taxon>Oxyuroidea</taxon>
        <taxon>Oxyuridae</taxon>
        <taxon>Enterobius</taxon>
    </lineage>
</organism>
<dbReference type="AlphaFoldDB" id="A0A3P6HWS6"/>
<reference evidence="4 5" key="1">
    <citation type="submission" date="2018-10" db="EMBL/GenBank/DDBJ databases">
        <authorList>
            <consortium name="Pathogen Informatics"/>
        </authorList>
    </citation>
    <scope>NUCLEOTIDE SEQUENCE [LARGE SCALE GENOMIC DNA]</scope>
</reference>
<name>A0A3P6HWS6_ENTVE</name>
<feature type="compositionally biased region" description="Acidic residues" evidence="2">
    <location>
        <begin position="245"/>
        <end position="259"/>
    </location>
</feature>
<feature type="transmembrane region" description="Helical" evidence="3">
    <location>
        <begin position="81"/>
        <end position="100"/>
    </location>
</feature>